<evidence type="ECO:0000256" key="1">
    <source>
        <dbReference type="SAM" id="MobiDB-lite"/>
    </source>
</evidence>
<name>A0ABM7YTE6_9BURK</name>
<feature type="region of interest" description="Disordered" evidence="1">
    <location>
        <begin position="160"/>
        <end position="179"/>
    </location>
</feature>
<dbReference type="Pfam" id="PF09559">
    <property type="entry name" value="Cas6"/>
    <property type="match status" value="1"/>
</dbReference>
<reference evidence="2" key="1">
    <citation type="submission" date="2022-04" db="EMBL/GenBank/DDBJ databases">
        <title>Whole genome sequence of Sphaerotilus sp. FB-5.</title>
        <authorList>
            <person name="Takeda M."/>
            <person name="Narihara S."/>
            <person name="Akimoto M."/>
            <person name="Akimoto R."/>
            <person name="Nishiyashiki S."/>
            <person name="Murakami T."/>
        </authorList>
    </citation>
    <scope>NUCLEOTIDE SEQUENCE</scope>
    <source>
        <strain evidence="2">FB-5</strain>
    </source>
</reference>
<dbReference type="InterPro" id="IPR014174">
    <property type="entry name" value="CRISPR-assoc_prot_Cas6/Cmx6"/>
</dbReference>
<proteinExistence type="predicted"/>
<dbReference type="EMBL" id="AP025730">
    <property type="protein sequence ID" value="BDI07937.1"/>
    <property type="molecule type" value="Genomic_DNA"/>
</dbReference>
<evidence type="ECO:0000313" key="3">
    <source>
        <dbReference type="Proteomes" id="UP001057498"/>
    </source>
</evidence>
<dbReference type="NCBIfam" id="TIGR02807">
    <property type="entry name" value="cas6_cmx6"/>
    <property type="match status" value="1"/>
</dbReference>
<gene>
    <name evidence="2" type="ORF">CATMQ487_49070</name>
</gene>
<accession>A0ABM7YTE6</accession>
<evidence type="ECO:0008006" key="4">
    <source>
        <dbReference type="Google" id="ProtNLM"/>
    </source>
</evidence>
<dbReference type="Proteomes" id="UP001057498">
    <property type="component" value="Chromosome"/>
</dbReference>
<evidence type="ECO:0000313" key="2">
    <source>
        <dbReference type="EMBL" id="BDI07937.1"/>
    </source>
</evidence>
<organism evidence="2 3">
    <name type="scientific">Sphaerotilus microaerophilus</name>
    <dbReference type="NCBI Taxonomy" id="2914710"/>
    <lineage>
        <taxon>Bacteria</taxon>
        <taxon>Pseudomonadati</taxon>
        <taxon>Pseudomonadota</taxon>
        <taxon>Betaproteobacteria</taxon>
        <taxon>Burkholderiales</taxon>
        <taxon>Sphaerotilaceae</taxon>
        <taxon>Sphaerotilus</taxon>
    </lineage>
</organism>
<sequence length="227" mass="23909">MTVVALPTALEAAQQAAAHTVDLAFELAGRDLPREHCAALAAALQQALPWLAEEPQAGVHALRSSPGEDDLVLLPRRARLGLRLPAARVAQARALCGQRLDVDGHPLQVGAAAPPRELVPTRTLYADFVCWGPADEDFDAQVASTLAELGVTGHWISGGARSTLAPGSEGRPSTESSRLHGHALVLHDLPQRHALALQVLGLGRHRLLGCGLFVPHKTITGLGSPED</sequence>
<protein>
    <recommendedName>
        <fullName evidence="4">Type I-MYXAN CRISPR-associated protein Cas6/Cmx6</fullName>
    </recommendedName>
</protein>
<keyword evidence="3" id="KW-1185">Reference proteome</keyword>